<proteinExistence type="predicted"/>
<reference evidence="2 3" key="1">
    <citation type="submission" date="2024-11" db="EMBL/GenBank/DDBJ databases">
        <authorList>
            <person name="Heng Y.C."/>
            <person name="Lim A.C.H."/>
            <person name="Lee J.K.Y."/>
            <person name="Kittelmann S."/>
        </authorList>
    </citation>
    <scope>NUCLEOTIDE SEQUENCE [LARGE SCALE GENOMIC DNA]</scope>
    <source>
        <strain evidence="2 3">WILCCON 0114</strain>
    </source>
</reference>
<dbReference type="Pfam" id="PF13712">
    <property type="entry name" value="Glyco_tranf_2_5"/>
    <property type="match status" value="1"/>
</dbReference>
<dbReference type="SUPFAM" id="SSF53448">
    <property type="entry name" value="Nucleotide-diphospho-sugar transferases"/>
    <property type="match status" value="1"/>
</dbReference>
<dbReference type="RefSeq" id="WP_406788310.1">
    <property type="nucleotide sequence ID" value="NZ_JBJIAA010000011.1"/>
</dbReference>
<accession>A0ABW8TGL3</accession>
<evidence type="ECO:0000313" key="3">
    <source>
        <dbReference type="Proteomes" id="UP001623592"/>
    </source>
</evidence>
<gene>
    <name evidence="2" type="ORF">ACJDT4_14655</name>
</gene>
<keyword evidence="3" id="KW-1185">Reference proteome</keyword>
<organism evidence="2 3">
    <name type="scientific">Clostridium neuense</name>
    <dbReference type="NCBI Taxonomy" id="1728934"/>
    <lineage>
        <taxon>Bacteria</taxon>
        <taxon>Bacillati</taxon>
        <taxon>Bacillota</taxon>
        <taxon>Clostridia</taxon>
        <taxon>Eubacteriales</taxon>
        <taxon>Clostridiaceae</taxon>
        <taxon>Clostridium</taxon>
    </lineage>
</organism>
<evidence type="ECO:0000313" key="2">
    <source>
        <dbReference type="EMBL" id="MFL0251661.1"/>
    </source>
</evidence>
<dbReference type="Gene3D" id="3.90.550.10">
    <property type="entry name" value="Spore Coat Polysaccharide Biosynthesis Protein SpsA, Chain A"/>
    <property type="match status" value="1"/>
</dbReference>
<dbReference type="InterPro" id="IPR029044">
    <property type="entry name" value="Nucleotide-diphossugar_trans"/>
</dbReference>
<comment type="caution">
    <text evidence="2">The sequence shown here is derived from an EMBL/GenBank/DDBJ whole genome shotgun (WGS) entry which is preliminary data.</text>
</comment>
<feature type="domain" description="Streptomycin biosynthesis protein StrF" evidence="1">
    <location>
        <begin position="8"/>
        <end position="218"/>
    </location>
</feature>
<protein>
    <submittedName>
        <fullName evidence="2">Glycosyltransferase family protein</fullName>
    </submittedName>
</protein>
<name>A0ABW8TGL3_9CLOT</name>
<dbReference type="InterPro" id="IPR059123">
    <property type="entry name" value="StrF_dom"/>
</dbReference>
<sequence length="224" mass="26152">MSDNKKICFISCVNNDLFYEECLKYIQNLIVPDGYTIDTISIKDAKSMCEGYNAAMFTSDAKYKVYLHQDTFIINKNFISDILELFNSNEQIGMLGVCGTETIPTNAIWWYSVHKYGKVYENHTGEMEILAFNEVNENYHNVKTLDGLIMVTQYDLPWRDDIFNGWHFYDISQCTEFILAGYEVVVPNQNTPWCIHDCGVVETKNGFNEYRNIYLDEYSKRIFP</sequence>
<dbReference type="Proteomes" id="UP001623592">
    <property type="component" value="Unassembled WGS sequence"/>
</dbReference>
<evidence type="ECO:0000259" key="1">
    <source>
        <dbReference type="Pfam" id="PF13712"/>
    </source>
</evidence>
<dbReference type="EMBL" id="JBJIAA010000011">
    <property type="protein sequence ID" value="MFL0251661.1"/>
    <property type="molecule type" value="Genomic_DNA"/>
</dbReference>